<evidence type="ECO:0000313" key="4">
    <source>
        <dbReference type="Proteomes" id="UP000265643"/>
    </source>
</evidence>
<feature type="transmembrane region" description="Helical" evidence="1">
    <location>
        <begin position="811"/>
        <end position="840"/>
    </location>
</feature>
<protein>
    <submittedName>
        <fullName evidence="3">Putative minor tail protein-phage associated</fullName>
    </submittedName>
</protein>
<dbReference type="InterPro" id="IPR016024">
    <property type="entry name" value="ARM-type_fold"/>
</dbReference>
<feature type="transmembrane region" description="Helical" evidence="1">
    <location>
        <begin position="533"/>
        <end position="552"/>
    </location>
</feature>
<feature type="transmembrane region" description="Helical" evidence="1">
    <location>
        <begin position="765"/>
        <end position="791"/>
    </location>
</feature>
<dbReference type="EMBL" id="BHGK01000001">
    <property type="protein sequence ID" value="GCA66004.1"/>
    <property type="molecule type" value="Genomic_DNA"/>
</dbReference>
<keyword evidence="4" id="KW-1185">Reference proteome</keyword>
<organism evidence="3 4">
    <name type="scientific">Mediterraneibacter butyricigenes</name>
    <dbReference type="NCBI Taxonomy" id="2316025"/>
    <lineage>
        <taxon>Bacteria</taxon>
        <taxon>Bacillati</taxon>
        <taxon>Bacillota</taxon>
        <taxon>Clostridia</taxon>
        <taxon>Lachnospirales</taxon>
        <taxon>Lachnospiraceae</taxon>
        <taxon>Mediterraneibacter</taxon>
    </lineage>
</organism>
<feature type="transmembrane region" description="Helical" evidence="1">
    <location>
        <begin position="559"/>
        <end position="584"/>
    </location>
</feature>
<evidence type="ECO:0000259" key="2">
    <source>
        <dbReference type="Pfam" id="PF20155"/>
    </source>
</evidence>
<dbReference type="Proteomes" id="UP000265643">
    <property type="component" value="Unassembled WGS sequence"/>
</dbReference>
<dbReference type="SUPFAM" id="SSF48371">
    <property type="entry name" value="ARM repeat"/>
    <property type="match status" value="1"/>
</dbReference>
<feature type="transmembrane region" description="Helical" evidence="1">
    <location>
        <begin position="505"/>
        <end position="527"/>
    </location>
</feature>
<dbReference type="Pfam" id="PF20155">
    <property type="entry name" value="TMP_3"/>
    <property type="match status" value="1"/>
</dbReference>
<gene>
    <name evidence="3" type="ORF">KGMB01110_04400</name>
</gene>
<feature type="domain" description="Tape measure protein N-terminal" evidence="2">
    <location>
        <begin position="69"/>
        <end position="257"/>
    </location>
</feature>
<dbReference type="NCBIfam" id="TIGR02675">
    <property type="entry name" value="tape_meas_nterm"/>
    <property type="match status" value="1"/>
</dbReference>
<name>A0A391NXF1_9FIRM</name>
<proteinExistence type="predicted"/>
<feature type="transmembrane region" description="Helical" evidence="1">
    <location>
        <begin position="731"/>
        <end position="753"/>
    </location>
</feature>
<reference evidence="4" key="1">
    <citation type="submission" date="2018-09" db="EMBL/GenBank/DDBJ databases">
        <title>Draft Genome Sequence of Mediterraneibacter sp. KCTC 15684.</title>
        <authorList>
            <person name="Kim J.S."/>
            <person name="Han K.I."/>
            <person name="Suh M.K."/>
            <person name="Lee K.C."/>
            <person name="Eom M.K."/>
            <person name="Lee J.H."/>
            <person name="Park S.H."/>
            <person name="Kang S.W."/>
            <person name="Park J.E."/>
            <person name="Oh B.S."/>
            <person name="Yu S.Y."/>
            <person name="Choi S.H."/>
            <person name="Lee D.H."/>
            <person name="Yoon H."/>
            <person name="Kim B."/>
            <person name="Yang S.J."/>
            <person name="Lee J.S."/>
        </authorList>
    </citation>
    <scope>NUCLEOTIDE SEQUENCE [LARGE SCALE GENOMIC DNA]</scope>
    <source>
        <strain evidence="4">KCTC 15684</strain>
    </source>
</reference>
<accession>A0A391NXF1</accession>
<sequence>MAESYSVKAVLSAVDKNFSSTFSSAQKSISGISDGVNKATGAISRIAAGIGVFKALSAGANLLSSSVSSAFSRQDTMEQFNRTITTITGNANAASGALEELKGITKGTAYGLDAAAKATQNFVTRGMSLESATKSVGAWADAVAFYGKGTNEQLEMVADAIGKMRTKGTVEMDQLNRLFDVGIDAVGMYAKAVGRDSASVQDDLSKGKIRADEFLSTVETAMMEGTNGVQKISGAAKEAGASWSGTFDNMRAAVTRGTLSIINAVDEMLKKNGFPTMRESIKKFGDTAESVLNKVADGIKNLSNVGDVFSRLGKTFAKTGAIKALSKAFQNVGKAVQHIIASLESTGVFDQIVKAFGNIVKAASNAVSAIAKFVSGLSPGQIKGILTGIVGLKGGFTAFKFLKSFNPFQSFKKNAEKGTDDAVKACTNSKSKIAQVIESIGTLFKSVGQGISTAAKGIGTGISTAFRGIGQALKIANPVNILALGAAIGIVVVAMTLLATQGSGVAEIISSFGTAVGNCAPFITALGQAISEIVGTAITSLANALLILSPVLPTIAASFAALSPLVTALGVAFSSIITAIGGAVSQIVTALAPVVQIIGTVFTQCVQIVANAIVQIVEALAPFIPNIQAIVESVSAAVQSIAEVFTTLLSQISPIIDSLSELVTNLGTVISDVFQGISEVVTSVGDAISGVLDSVAGIFDSIGEAALNAGKGFKKLAEGVEKLTKLSLLDMAASLGAVATGIGAITAVSGGMAEAGTGIQAIGTGLTLIAASAMVAVSGMNAIGTAIQPFITSVTTLSSSLPQAATSMLGFATGVMTAAASISASAAGILVMAAGVSVLASSSERAASAISGIGNALSGISGSFQGVAAGAQSAIASMQGMVPVSASVRSSLAEIASSGQQSMTKLQTALTTAMNQAKVAGKGIGNGVLNGARPGFTQLPGIASNAVNSALSMLRGAASAAYSCGYYIGIGLANGMRSTLGTVQAVAAQLARAAEQAVIAKAKIGSPSRVFRKLGAFIGEGFAIGIESMERNVEQVSARLVSIPDNPAIVGAGMNNYSVPIAEMRSEYSYTPVIYVNAEVTSVMDGREVGYGTARYVQEKNNNDAKVRKYITGKR</sequence>
<keyword evidence="1" id="KW-0812">Transmembrane</keyword>
<dbReference type="RefSeq" id="WP_119297416.1">
    <property type="nucleotide sequence ID" value="NZ_BHGK01000001.1"/>
</dbReference>
<evidence type="ECO:0000256" key="1">
    <source>
        <dbReference type="SAM" id="Phobius"/>
    </source>
</evidence>
<keyword evidence="1" id="KW-0472">Membrane</keyword>
<evidence type="ECO:0000313" key="3">
    <source>
        <dbReference type="EMBL" id="GCA66004.1"/>
    </source>
</evidence>
<dbReference type="AlphaFoldDB" id="A0A391NXF1"/>
<feature type="transmembrane region" description="Helical" evidence="1">
    <location>
        <begin position="479"/>
        <end position="498"/>
    </location>
</feature>
<keyword evidence="1" id="KW-1133">Transmembrane helix</keyword>
<comment type="caution">
    <text evidence="3">The sequence shown here is derived from an EMBL/GenBank/DDBJ whole genome shotgun (WGS) entry which is preliminary data.</text>
</comment>
<dbReference type="InterPro" id="IPR013491">
    <property type="entry name" value="Tape_meas_N"/>
</dbReference>